<accession>A0A452H4D0</accession>
<evidence type="ECO:0000313" key="2">
    <source>
        <dbReference type="Proteomes" id="UP000291020"/>
    </source>
</evidence>
<dbReference type="Ensembl" id="ENSGAGT00000010869.1">
    <property type="protein sequence ID" value="ENSGAGP00000009462.1"/>
    <property type="gene ID" value="ENSGAGG00000007484.1"/>
</dbReference>
<organism evidence="1 2">
    <name type="scientific">Gopherus agassizii</name>
    <name type="common">Agassiz's desert tortoise</name>
    <dbReference type="NCBI Taxonomy" id="38772"/>
    <lineage>
        <taxon>Eukaryota</taxon>
        <taxon>Metazoa</taxon>
        <taxon>Chordata</taxon>
        <taxon>Craniata</taxon>
        <taxon>Vertebrata</taxon>
        <taxon>Euteleostomi</taxon>
        <taxon>Archelosauria</taxon>
        <taxon>Testudinata</taxon>
        <taxon>Testudines</taxon>
        <taxon>Cryptodira</taxon>
        <taxon>Durocryptodira</taxon>
        <taxon>Testudinoidea</taxon>
        <taxon>Testudinidae</taxon>
        <taxon>Gopherus</taxon>
    </lineage>
</organism>
<reference evidence="1" key="2">
    <citation type="submission" date="2025-08" db="UniProtKB">
        <authorList>
            <consortium name="Ensembl"/>
        </authorList>
    </citation>
    <scope>IDENTIFICATION</scope>
</reference>
<reference evidence="2" key="1">
    <citation type="journal article" date="2017" name="PLoS ONE">
        <title>The Agassiz's desert tortoise genome provides a resource for the conservation of a threatened species.</title>
        <authorList>
            <person name="Tollis M."/>
            <person name="DeNardo D.F."/>
            <person name="Cornelius J.A."/>
            <person name="Dolby G.A."/>
            <person name="Edwards T."/>
            <person name="Henen B.T."/>
            <person name="Karl A.E."/>
            <person name="Murphy R.W."/>
            <person name="Kusumi K."/>
        </authorList>
    </citation>
    <scope>NUCLEOTIDE SEQUENCE [LARGE SCALE GENOMIC DNA]</scope>
</reference>
<dbReference type="Proteomes" id="UP000291020">
    <property type="component" value="Unassembled WGS sequence"/>
</dbReference>
<evidence type="ECO:0000313" key="1">
    <source>
        <dbReference type="Ensembl" id="ENSGAGP00000009462.1"/>
    </source>
</evidence>
<name>A0A452H4D0_9SAUR</name>
<protein>
    <submittedName>
        <fullName evidence="1">Uncharacterized protein</fullName>
    </submittedName>
</protein>
<proteinExistence type="predicted"/>
<keyword evidence="2" id="KW-1185">Reference proteome</keyword>
<dbReference type="AlphaFoldDB" id="A0A452H4D0"/>
<sequence length="107" mass="12215">CNGYNSTRSSYLYIHSLGVSKSKFLVLRHLSIHLSIPRIPGFSPDQPTSLTPGRRPILNWGTIIPDRLICGCVRTHTHTHTYIQYLCVFLYTHAIHNTFLHAAYSIH</sequence>
<reference evidence="1" key="3">
    <citation type="submission" date="2025-09" db="UniProtKB">
        <authorList>
            <consortium name="Ensembl"/>
        </authorList>
    </citation>
    <scope>IDENTIFICATION</scope>
</reference>